<feature type="domain" description="RDD" evidence="7">
    <location>
        <begin position="158"/>
        <end position="289"/>
    </location>
</feature>
<evidence type="ECO:0000256" key="5">
    <source>
        <dbReference type="SAM" id="MobiDB-lite"/>
    </source>
</evidence>
<feature type="region of interest" description="Disordered" evidence="5">
    <location>
        <begin position="60"/>
        <end position="133"/>
    </location>
</feature>
<evidence type="ECO:0000256" key="4">
    <source>
        <dbReference type="ARBA" id="ARBA00023136"/>
    </source>
</evidence>
<dbReference type="InterPro" id="IPR025640">
    <property type="entry name" value="GYF_2"/>
</dbReference>
<reference evidence="9" key="1">
    <citation type="submission" date="2022-12" db="EMBL/GenBank/DDBJ databases">
        <title>Bacterial isolates from different developmental stages of Nematostella vectensis.</title>
        <authorList>
            <person name="Fraune S."/>
        </authorList>
    </citation>
    <scope>NUCLEOTIDE SEQUENCE</scope>
    <source>
        <strain evidence="9">G21630-S1</strain>
    </source>
</reference>
<sequence>MADPTSPPPHKSLGWIYWTDNQEQGPVSRQQLAVLLKNRQISSKTFVRREESDQWSFLQDLDLGPLPDDPDDFGTNGVITHAPSAVSPAAPAFPDRASFPDTSPDRTSASSAHPSPSAFSPDRDPAQGTTAAAPALKQRLSGAIKSWRRVEGWNDGAPHPWRRFFARQLDNSLYLGLLLWLAKSPLLQLAQLLLTTLESGLEPGTLLVLLIAGGLIILLSYPFIHLLLACANALVVGLSGCSVGKWFFGIRVLNREGKPLGLRSALQRELSLWRHGLCFGLPIADMIFMVHACFDLGNDGITTWDRKTSSVIAQREDLTLQMILGLLGLAFIYGSYR</sequence>
<comment type="subcellular location">
    <subcellularLocation>
        <location evidence="1">Membrane</location>
        <topology evidence="1">Multi-pass membrane protein</topology>
    </subcellularLocation>
</comment>
<evidence type="ECO:0000259" key="8">
    <source>
        <dbReference type="Pfam" id="PF14237"/>
    </source>
</evidence>
<evidence type="ECO:0000256" key="1">
    <source>
        <dbReference type="ARBA" id="ARBA00004141"/>
    </source>
</evidence>
<feature type="compositionally biased region" description="Low complexity" evidence="5">
    <location>
        <begin position="82"/>
        <end position="94"/>
    </location>
</feature>
<evidence type="ECO:0000256" key="3">
    <source>
        <dbReference type="ARBA" id="ARBA00022989"/>
    </source>
</evidence>
<protein>
    <submittedName>
        <fullName evidence="9">RDD family protein</fullName>
    </submittedName>
</protein>
<proteinExistence type="predicted"/>
<feature type="domain" description="GYF" evidence="8">
    <location>
        <begin position="15"/>
        <end position="60"/>
    </location>
</feature>
<accession>A0ABT4LFK5</accession>
<keyword evidence="3 6" id="KW-1133">Transmembrane helix</keyword>
<organism evidence="9 10">
    <name type="scientific">Kiloniella laminariae</name>
    <dbReference type="NCBI Taxonomy" id="454162"/>
    <lineage>
        <taxon>Bacteria</taxon>
        <taxon>Pseudomonadati</taxon>
        <taxon>Pseudomonadota</taxon>
        <taxon>Alphaproteobacteria</taxon>
        <taxon>Rhodospirillales</taxon>
        <taxon>Kiloniellaceae</taxon>
        <taxon>Kiloniella</taxon>
    </lineage>
</organism>
<feature type="transmembrane region" description="Helical" evidence="6">
    <location>
        <begin position="273"/>
        <end position="297"/>
    </location>
</feature>
<dbReference type="EMBL" id="JAPWGY010000001">
    <property type="protein sequence ID" value="MCZ4279874.1"/>
    <property type="molecule type" value="Genomic_DNA"/>
</dbReference>
<feature type="transmembrane region" description="Helical" evidence="6">
    <location>
        <begin position="206"/>
        <end position="224"/>
    </location>
</feature>
<evidence type="ECO:0000256" key="2">
    <source>
        <dbReference type="ARBA" id="ARBA00022692"/>
    </source>
</evidence>
<evidence type="ECO:0000313" key="9">
    <source>
        <dbReference type="EMBL" id="MCZ4279874.1"/>
    </source>
</evidence>
<dbReference type="Proteomes" id="UP001069802">
    <property type="component" value="Unassembled WGS sequence"/>
</dbReference>
<evidence type="ECO:0000313" key="10">
    <source>
        <dbReference type="Proteomes" id="UP001069802"/>
    </source>
</evidence>
<keyword evidence="2 6" id="KW-0812">Transmembrane</keyword>
<dbReference type="Pfam" id="PF14237">
    <property type="entry name" value="GYF_2"/>
    <property type="match status" value="1"/>
</dbReference>
<feature type="transmembrane region" description="Helical" evidence="6">
    <location>
        <begin position="172"/>
        <end position="194"/>
    </location>
</feature>
<evidence type="ECO:0000259" key="7">
    <source>
        <dbReference type="Pfam" id="PF06271"/>
    </source>
</evidence>
<keyword evidence="4 6" id="KW-0472">Membrane</keyword>
<dbReference type="Pfam" id="PF06271">
    <property type="entry name" value="RDD"/>
    <property type="match status" value="1"/>
</dbReference>
<dbReference type="InterPro" id="IPR010432">
    <property type="entry name" value="RDD"/>
</dbReference>
<dbReference type="RefSeq" id="WP_269422071.1">
    <property type="nucleotide sequence ID" value="NZ_JAPWGY010000001.1"/>
</dbReference>
<evidence type="ECO:0000256" key="6">
    <source>
        <dbReference type="SAM" id="Phobius"/>
    </source>
</evidence>
<name>A0ABT4LFK5_9PROT</name>
<feature type="transmembrane region" description="Helical" evidence="6">
    <location>
        <begin position="318"/>
        <end position="336"/>
    </location>
</feature>
<gene>
    <name evidence="9" type="ORF">O4H49_03730</name>
</gene>
<comment type="caution">
    <text evidence="9">The sequence shown here is derived from an EMBL/GenBank/DDBJ whole genome shotgun (WGS) entry which is preliminary data.</text>
</comment>
<feature type="compositionally biased region" description="Low complexity" evidence="5">
    <location>
        <begin position="108"/>
        <end position="120"/>
    </location>
</feature>
<feature type="transmembrane region" description="Helical" evidence="6">
    <location>
        <begin position="231"/>
        <end position="253"/>
    </location>
</feature>
<keyword evidence="10" id="KW-1185">Reference proteome</keyword>